<keyword evidence="5" id="KW-0926">Vacuole</keyword>
<dbReference type="RefSeq" id="WP_131122967.1">
    <property type="nucleotide sequence ID" value="NZ_SIXH01000064.1"/>
</dbReference>
<evidence type="ECO:0000256" key="5">
    <source>
        <dbReference type="ARBA" id="ARBA00022554"/>
    </source>
</evidence>
<feature type="transmembrane region" description="Helical" evidence="10">
    <location>
        <begin position="516"/>
        <end position="533"/>
    </location>
</feature>
<feature type="transmembrane region" description="Helical" evidence="10">
    <location>
        <begin position="458"/>
        <end position="474"/>
    </location>
</feature>
<reference evidence="12 13" key="1">
    <citation type="submission" date="2019-02" db="EMBL/GenBank/DDBJ databases">
        <title>Draft Genome Sequence of Streptomyces sp. AM-2504, identified by 16S rRNA comparative analysis as a Streptomyces Kasugaensis strain.</title>
        <authorList>
            <person name="Napolioni V."/>
            <person name="Giuliodori A.M."/>
            <person name="Spurio R."/>
            <person name="Fabbretti A."/>
        </authorList>
    </citation>
    <scope>NUCLEOTIDE SEQUENCE [LARGE SCALE GENOMIC DNA]</scope>
    <source>
        <strain evidence="12 13">AM-2504</strain>
    </source>
</reference>
<evidence type="ECO:0000256" key="4">
    <source>
        <dbReference type="ARBA" id="ARBA00017435"/>
    </source>
</evidence>
<dbReference type="SUPFAM" id="SSF53187">
    <property type="entry name" value="Zn-dependent exopeptidases"/>
    <property type="match status" value="1"/>
</dbReference>
<comment type="subcellular location">
    <subcellularLocation>
        <location evidence="2">Vacuole membrane</location>
        <topology evidence="2">Multi-pass membrane protein</topology>
    </subcellularLocation>
</comment>
<dbReference type="PANTHER" id="PTHR12147:SF58">
    <property type="entry name" value="VACUOLAR MEMBRANE PROTEASE"/>
    <property type="match status" value="1"/>
</dbReference>
<name>A0A4Q9HX76_STRKA</name>
<evidence type="ECO:0000256" key="10">
    <source>
        <dbReference type="SAM" id="Phobius"/>
    </source>
</evidence>
<dbReference type="GO" id="GO:0006508">
    <property type="term" value="P:proteolysis"/>
    <property type="evidence" value="ECO:0007669"/>
    <property type="project" value="InterPro"/>
</dbReference>
<dbReference type="Proteomes" id="UP000292452">
    <property type="component" value="Unassembled WGS sequence"/>
</dbReference>
<dbReference type="GO" id="GO:0005774">
    <property type="term" value="C:vacuolar membrane"/>
    <property type="evidence" value="ECO:0007669"/>
    <property type="project" value="UniProtKB-SubCell"/>
</dbReference>
<keyword evidence="7" id="KW-0325">Glycoprotein</keyword>
<evidence type="ECO:0000313" key="12">
    <source>
        <dbReference type="EMBL" id="TBO59796.1"/>
    </source>
</evidence>
<evidence type="ECO:0000256" key="8">
    <source>
        <dbReference type="ARBA" id="ARBA00031512"/>
    </source>
</evidence>
<dbReference type="PANTHER" id="PTHR12147">
    <property type="entry name" value="METALLOPEPTIDASE M28 FAMILY MEMBER"/>
    <property type="match status" value="1"/>
</dbReference>
<keyword evidence="10" id="KW-0472">Membrane</keyword>
<dbReference type="InterPro" id="IPR007484">
    <property type="entry name" value="Peptidase_M28"/>
</dbReference>
<feature type="transmembrane region" description="Helical" evidence="10">
    <location>
        <begin position="405"/>
        <end position="424"/>
    </location>
</feature>
<keyword evidence="10" id="KW-0812">Transmembrane</keyword>
<dbReference type="Gene3D" id="3.40.630.10">
    <property type="entry name" value="Zn peptidases"/>
    <property type="match status" value="1"/>
</dbReference>
<feature type="transmembrane region" description="Helical" evidence="10">
    <location>
        <begin position="486"/>
        <end position="510"/>
    </location>
</feature>
<organism evidence="12 13">
    <name type="scientific">Streptomyces kasugaensis</name>
    <dbReference type="NCBI Taxonomy" id="1946"/>
    <lineage>
        <taxon>Bacteria</taxon>
        <taxon>Bacillati</taxon>
        <taxon>Actinomycetota</taxon>
        <taxon>Actinomycetes</taxon>
        <taxon>Kitasatosporales</taxon>
        <taxon>Streptomycetaceae</taxon>
        <taxon>Streptomyces</taxon>
    </lineage>
</organism>
<evidence type="ECO:0000256" key="2">
    <source>
        <dbReference type="ARBA" id="ARBA00004128"/>
    </source>
</evidence>
<sequence length="767" mass="79553">MQVLTTMRRRIPALTVLLLLLFTGIATMLPLHTAEPRPASAATGDFSAARALARLDGIAKVPHPAGSAAQADVRKYLVGELRKLGLRPESRTRVVPSHDDSPALLGSVANIHTTIPGKESTGRVLLVAHYDSVPIAPGAADDGSGVATILELARVLKAGPQHRNDIELLFTDGEEQGLLGAKAFAEAEAGTHRAVDPERTVVVNLESRGPSGPAVMFQMAGTGLTPAVRASGALTTSFSAAFYDHLPNDTDLTALGEAGMRGINFAFMNGSGHYHTGHDSIDRLDAASVQDMGEAALGAVRQLGGADLAESGSDATYFSLFGTLVSYPAWLNLPLAVAAALGVALLLWCGRRRGLSPGGVGRAAATFPLTLIGAAAIGLAGWWVLSLVRPDFVLGEGSVYHLGRYAWGEVLLLLVLLVAWYRWARRTASPLDIVVGVLGWFALLAVVCAVLLPGGAYLFTWPALIGLAVVAVTLRLTPADSPWRAVAAAVTAVPAVPLLLPVVLLLLPALGLTRTAAPLLLAALLTAVLLSLLEPLPARRKITAGMLAVAAAGAGTLVVGTALDDYSADEPRPVSLGYALETDTGKATWVSSGDTSQPAVGKLLTGDPAHYDDRIPDLGGEALANGPAKAAPLDAPRTENTSTTEADGVRTIRVRIKAPAGAHTLAVHAGTHAHQILDATVEGAELTGGPQDPQDDWGWSFSYAAPPTDGLDLVIRTRGKGPLPLRVVSTAAGLPDGVGAPALTADQSWASWPSVAGQTFVVRTFRL</sequence>
<feature type="transmembrane region" description="Helical" evidence="10">
    <location>
        <begin position="545"/>
        <end position="563"/>
    </location>
</feature>
<gene>
    <name evidence="12" type="ORF">EYS09_10060</name>
</gene>
<evidence type="ECO:0000256" key="7">
    <source>
        <dbReference type="ARBA" id="ARBA00023180"/>
    </source>
</evidence>
<feature type="domain" description="Peptidase M28" evidence="11">
    <location>
        <begin position="110"/>
        <end position="298"/>
    </location>
</feature>
<dbReference type="AlphaFoldDB" id="A0A4Q9HX76"/>
<feature type="transmembrane region" description="Helical" evidence="10">
    <location>
        <begin position="329"/>
        <end position="348"/>
    </location>
</feature>
<protein>
    <recommendedName>
        <fullName evidence="4">Vacuolar membrane protease</fullName>
    </recommendedName>
    <alternativeName>
        <fullName evidence="8">FXNA-related family protease 1</fullName>
    </alternativeName>
</protein>
<dbReference type="EMBL" id="SIXH01000064">
    <property type="protein sequence ID" value="TBO59796.1"/>
    <property type="molecule type" value="Genomic_DNA"/>
</dbReference>
<feature type="transmembrane region" description="Helical" evidence="10">
    <location>
        <begin position="431"/>
        <end position="452"/>
    </location>
</feature>
<keyword evidence="12" id="KW-0378">Hydrolase</keyword>
<evidence type="ECO:0000256" key="1">
    <source>
        <dbReference type="ARBA" id="ARBA00003273"/>
    </source>
</evidence>
<comment type="similarity">
    <text evidence="3">Belongs to the peptidase M28 family.</text>
</comment>
<evidence type="ECO:0000259" key="11">
    <source>
        <dbReference type="Pfam" id="PF04389"/>
    </source>
</evidence>
<evidence type="ECO:0000256" key="9">
    <source>
        <dbReference type="SAM" id="MobiDB-lite"/>
    </source>
</evidence>
<dbReference type="Pfam" id="PF04389">
    <property type="entry name" value="Peptidase_M28"/>
    <property type="match status" value="1"/>
</dbReference>
<accession>A0A4Q9HX76</accession>
<keyword evidence="6 10" id="KW-1133">Transmembrane helix</keyword>
<proteinExistence type="inferred from homology"/>
<dbReference type="GO" id="GO:0008235">
    <property type="term" value="F:metalloexopeptidase activity"/>
    <property type="evidence" value="ECO:0007669"/>
    <property type="project" value="InterPro"/>
</dbReference>
<comment type="caution">
    <text evidence="12">The sequence shown here is derived from an EMBL/GenBank/DDBJ whole genome shotgun (WGS) entry which is preliminary data.</text>
</comment>
<feature type="transmembrane region" description="Helical" evidence="10">
    <location>
        <begin position="360"/>
        <end position="385"/>
    </location>
</feature>
<dbReference type="InterPro" id="IPR045175">
    <property type="entry name" value="M28_fam"/>
</dbReference>
<comment type="function">
    <text evidence="1">May be involved in vacuolar sorting and osmoregulation.</text>
</comment>
<feature type="region of interest" description="Disordered" evidence="9">
    <location>
        <begin position="617"/>
        <end position="646"/>
    </location>
</feature>
<evidence type="ECO:0000313" key="13">
    <source>
        <dbReference type="Proteomes" id="UP000292452"/>
    </source>
</evidence>
<evidence type="ECO:0000256" key="3">
    <source>
        <dbReference type="ARBA" id="ARBA00010918"/>
    </source>
</evidence>
<keyword evidence="13" id="KW-1185">Reference proteome</keyword>
<evidence type="ECO:0000256" key="6">
    <source>
        <dbReference type="ARBA" id="ARBA00022989"/>
    </source>
</evidence>